<gene>
    <name evidence="2" type="ORF">C361_02434</name>
</gene>
<comment type="caution">
    <text evidence="2">The sequence shown here is derived from an EMBL/GenBank/DDBJ whole genome shotgun (WGS) entry which is preliminary data.</text>
</comment>
<feature type="compositionally biased region" description="Low complexity" evidence="1">
    <location>
        <begin position="1"/>
        <end position="16"/>
    </location>
</feature>
<feature type="compositionally biased region" description="Low complexity" evidence="1">
    <location>
        <begin position="96"/>
        <end position="110"/>
    </location>
</feature>
<feature type="compositionally biased region" description="Basic and acidic residues" evidence="1">
    <location>
        <begin position="132"/>
        <end position="145"/>
    </location>
</feature>
<protein>
    <submittedName>
        <fullName evidence="2">Uncharacterized protein</fullName>
    </submittedName>
</protein>
<feature type="compositionally biased region" description="Polar residues" evidence="1">
    <location>
        <begin position="174"/>
        <end position="189"/>
    </location>
</feature>
<feature type="region of interest" description="Disordered" evidence="1">
    <location>
        <begin position="169"/>
        <end position="189"/>
    </location>
</feature>
<feature type="compositionally biased region" description="Polar residues" evidence="1">
    <location>
        <begin position="32"/>
        <end position="42"/>
    </location>
</feature>
<evidence type="ECO:0000256" key="1">
    <source>
        <dbReference type="SAM" id="MobiDB-lite"/>
    </source>
</evidence>
<sequence>MTSPYSSYPQTPQSNPRSHTHSPHLLNLPYLQPQTNGSSSSLLEAVVGRPQPRTPPTAYASQLATQVMPVSVSRPPAPAYLHRQDPGSDAGVAAGHGSTEPSTSASSGSHGESDWDMVSKASGVNGDGQGEEAVKDLEQKVEKRRSQLPRLESQLAELEAQIKAAEERIARAQSVGSKGSVTQAQTAQR</sequence>
<proteinExistence type="predicted"/>
<organism evidence="2 3">
    <name type="scientific">Cryptococcus neoformans Tu259-1</name>
    <dbReference type="NCBI Taxonomy" id="1230072"/>
    <lineage>
        <taxon>Eukaryota</taxon>
        <taxon>Fungi</taxon>
        <taxon>Dikarya</taxon>
        <taxon>Basidiomycota</taxon>
        <taxon>Agaricomycotina</taxon>
        <taxon>Tremellomycetes</taxon>
        <taxon>Tremellales</taxon>
        <taxon>Cryptococcaceae</taxon>
        <taxon>Cryptococcus</taxon>
        <taxon>Cryptococcus neoformans species complex</taxon>
    </lineage>
</organism>
<dbReference type="Proteomes" id="UP000199727">
    <property type="component" value="Unassembled WGS sequence"/>
</dbReference>
<evidence type="ECO:0000313" key="2">
    <source>
        <dbReference type="EMBL" id="OXG23894.1"/>
    </source>
</evidence>
<dbReference type="EMBL" id="AMKT01000034">
    <property type="protein sequence ID" value="OXG23894.1"/>
    <property type="molecule type" value="Genomic_DNA"/>
</dbReference>
<feature type="region of interest" description="Disordered" evidence="1">
    <location>
        <begin position="1"/>
        <end position="151"/>
    </location>
</feature>
<accession>A0A854QCI1</accession>
<reference evidence="2 3" key="1">
    <citation type="submission" date="2017-06" db="EMBL/GenBank/DDBJ databases">
        <title>Global population genomics of the pathogenic fungus Cryptococcus neoformans var. grubii.</title>
        <authorList>
            <person name="Cuomo C."/>
            <person name="Litvintseva A."/>
            <person name="Chen Y."/>
            <person name="Young S."/>
            <person name="Zeng Q."/>
            <person name="Chapman S."/>
            <person name="Gujja S."/>
            <person name="Saif S."/>
            <person name="Birren B."/>
        </authorList>
    </citation>
    <scope>NUCLEOTIDE SEQUENCE [LARGE SCALE GENOMIC DNA]</scope>
    <source>
        <strain evidence="2 3">Tu259-1</strain>
    </source>
</reference>
<dbReference type="AlphaFoldDB" id="A0A854QCI1"/>
<name>A0A854QCI1_CRYNE</name>
<evidence type="ECO:0000313" key="3">
    <source>
        <dbReference type="Proteomes" id="UP000199727"/>
    </source>
</evidence>
<dbReference type="OrthoDB" id="2595865at2759"/>